<keyword evidence="2" id="KW-1185">Reference proteome</keyword>
<reference evidence="1" key="1">
    <citation type="journal article" date="2020" name="Phytopathology">
        <title>Genome Sequence Resources of Colletotrichum truncatum, C. plurivorum, C. musicola, and C. sojae: Four Species Pathogenic to Soybean (Glycine max).</title>
        <authorList>
            <person name="Rogerio F."/>
            <person name="Boufleur T.R."/>
            <person name="Ciampi-Guillardi M."/>
            <person name="Sukno S.A."/>
            <person name="Thon M.R."/>
            <person name="Massola Junior N.S."/>
            <person name="Baroncelli R."/>
        </authorList>
    </citation>
    <scope>NUCLEOTIDE SEQUENCE</scope>
    <source>
        <strain evidence="1">LFN0074</strain>
    </source>
</reference>
<comment type="caution">
    <text evidence="1">The sequence shown here is derived from an EMBL/GenBank/DDBJ whole genome shotgun (WGS) entry which is preliminary data.</text>
</comment>
<name>A0A8H6N2Z5_9PEZI</name>
<dbReference type="EMBL" id="WIGM01000634">
    <property type="protein sequence ID" value="KAF6818419.1"/>
    <property type="molecule type" value="Genomic_DNA"/>
</dbReference>
<dbReference type="Proteomes" id="UP000639643">
    <property type="component" value="Unassembled WGS sequence"/>
</dbReference>
<protein>
    <submittedName>
        <fullName evidence="1">Zinc knuckle</fullName>
    </submittedName>
</protein>
<dbReference type="AlphaFoldDB" id="A0A8H6N2Z5"/>
<organism evidence="1 2">
    <name type="scientific">Colletotrichum musicola</name>
    <dbReference type="NCBI Taxonomy" id="2175873"/>
    <lineage>
        <taxon>Eukaryota</taxon>
        <taxon>Fungi</taxon>
        <taxon>Dikarya</taxon>
        <taxon>Ascomycota</taxon>
        <taxon>Pezizomycotina</taxon>
        <taxon>Sordariomycetes</taxon>
        <taxon>Hypocreomycetidae</taxon>
        <taxon>Glomerellales</taxon>
        <taxon>Glomerellaceae</taxon>
        <taxon>Colletotrichum</taxon>
        <taxon>Colletotrichum orchidearum species complex</taxon>
    </lineage>
</organism>
<sequence>MPQELGAIPGRHNLRALLNERKAAARAIRFMEQTEILGQFRIESQPRQS</sequence>
<dbReference type="OrthoDB" id="4821037at2759"/>
<accession>A0A8H6N2Z5</accession>
<proteinExistence type="predicted"/>
<gene>
    <name evidence="1" type="ORF">CMUS01_11918</name>
</gene>
<evidence type="ECO:0000313" key="2">
    <source>
        <dbReference type="Proteomes" id="UP000639643"/>
    </source>
</evidence>
<evidence type="ECO:0000313" key="1">
    <source>
        <dbReference type="EMBL" id="KAF6818419.1"/>
    </source>
</evidence>